<dbReference type="AlphaFoldDB" id="A0A5B7K2T3"/>
<name>A0A5B7K2T3_PORTR</name>
<comment type="caution">
    <text evidence="1">The sequence shown here is derived from an EMBL/GenBank/DDBJ whole genome shotgun (WGS) entry which is preliminary data.</text>
</comment>
<reference evidence="1 2" key="1">
    <citation type="submission" date="2019-05" db="EMBL/GenBank/DDBJ databases">
        <title>Another draft genome of Portunus trituberculatus and its Hox gene families provides insights of decapod evolution.</title>
        <authorList>
            <person name="Jeong J.-H."/>
            <person name="Song I."/>
            <person name="Kim S."/>
            <person name="Choi T."/>
            <person name="Kim D."/>
            <person name="Ryu S."/>
            <person name="Kim W."/>
        </authorList>
    </citation>
    <scope>NUCLEOTIDE SEQUENCE [LARGE SCALE GENOMIC DNA]</scope>
    <source>
        <tissue evidence="1">Muscle</tissue>
    </source>
</reference>
<dbReference type="Proteomes" id="UP000324222">
    <property type="component" value="Unassembled WGS sequence"/>
</dbReference>
<evidence type="ECO:0000313" key="1">
    <source>
        <dbReference type="EMBL" id="MPD00944.1"/>
    </source>
</evidence>
<protein>
    <submittedName>
        <fullName evidence="1">Uncharacterized protein</fullName>
    </submittedName>
</protein>
<accession>A0A5B7K2T3</accession>
<sequence>MYIVVGVHVFFLYCCETRGRLAGTGQISTIDGEQRGSSVFCLHLT</sequence>
<evidence type="ECO:0000313" key="2">
    <source>
        <dbReference type="Proteomes" id="UP000324222"/>
    </source>
</evidence>
<proteinExistence type="predicted"/>
<keyword evidence="2" id="KW-1185">Reference proteome</keyword>
<dbReference type="EMBL" id="VSRR010125037">
    <property type="protein sequence ID" value="MPD00944.1"/>
    <property type="molecule type" value="Genomic_DNA"/>
</dbReference>
<gene>
    <name evidence="1" type="ORF">E2C01_096450</name>
</gene>
<organism evidence="1 2">
    <name type="scientific">Portunus trituberculatus</name>
    <name type="common">Swimming crab</name>
    <name type="synonym">Neptunus trituberculatus</name>
    <dbReference type="NCBI Taxonomy" id="210409"/>
    <lineage>
        <taxon>Eukaryota</taxon>
        <taxon>Metazoa</taxon>
        <taxon>Ecdysozoa</taxon>
        <taxon>Arthropoda</taxon>
        <taxon>Crustacea</taxon>
        <taxon>Multicrustacea</taxon>
        <taxon>Malacostraca</taxon>
        <taxon>Eumalacostraca</taxon>
        <taxon>Eucarida</taxon>
        <taxon>Decapoda</taxon>
        <taxon>Pleocyemata</taxon>
        <taxon>Brachyura</taxon>
        <taxon>Eubrachyura</taxon>
        <taxon>Portunoidea</taxon>
        <taxon>Portunidae</taxon>
        <taxon>Portuninae</taxon>
        <taxon>Portunus</taxon>
    </lineage>
</organism>